<reference evidence="12" key="1">
    <citation type="journal article" date="2014" name="Int. J. Syst. Evol. Microbiol.">
        <title>Complete genome sequence of Corynebacterium casei LMG S-19264T (=DSM 44701T), isolated from a smear-ripened cheese.</title>
        <authorList>
            <consortium name="US DOE Joint Genome Institute (JGI-PGF)"/>
            <person name="Walter F."/>
            <person name="Albersmeier A."/>
            <person name="Kalinowski J."/>
            <person name="Ruckert C."/>
        </authorList>
    </citation>
    <scope>NUCLEOTIDE SEQUENCE</scope>
    <source>
        <strain evidence="12">CGMCC 1.12195</strain>
    </source>
</reference>
<feature type="domain" description="Major facilitator superfamily (MFS) profile" evidence="11">
    <location>
        <begin position="17"/>
        <end position="442"/>
    </location>
</feature>
<evidence type="ECO:0000313" key="12">
    <source>
        <dbReference type="EMBL" id="GGG89575.1"/>
    </source>
</evidence>
<comment type="subcellular location">
    <subcellularLocation>
        <location evidence="1">Cell membrane</location>
        <topology evidence="1">Multi-pass membrane protein</topology>
    </subcellularLocation>
</comment>
<feature type="transmembrane region" description="Helical" evidence="10">
    <location>
        <begin position="252"/>
        <end position="275"/>
    </location>
</feature>
<keyword evidence="8 10" id="KW-0472">Membrane</keyword>
<dbReference type="Proteomes" id="UP000660862">
    <property type="component" value="Unassembled WGS sequence"/>
</dbReference>
<keyword evidence="6 10" id="KW-0812">Transmembrane</keyword>
<evidence type="ECO:0000256" key="3">
    <source>
        <dbReference type="ARBA" id="ARBA00022448"/>
    </source>
</evidence>
<evidence type="ECO:0000313" key="13">
    <source>
        <dbReference type="Proteomes" id="UP000660862"/>
    </source>
</evidence>
<feature type="transmembrane region" description="Helical" evidence="10">
    <location>
        <begin position="383"/>
        <end position="405"/>
    </location>
</feature>
<dbReference type="InterPro" id="IPR005828">
    <property type="entry name" value="MFS_sugar_transport-like"/>
</dbReference>
<dbReference type="PANTHER" id="PTHR48020">
    <property type="entry name" value="PROTON MYO-INOSITOL COTRANSPORTER"/>
    <property type="match status" value="1"/>
</dbReference>
<dbReference type="FunFam" id="1.20.1250.20:FF:000218">
    <property type="entry name" value="facilitated trehalose transporter Tret1"/>
    <property type="match status" value="1"/>
</dbReference>
<keyword evidence="5" id="KW-0762">Sugar transport</keyword>
<feature type="transmembrane region" description="Helical" evidence="10">
    <location>
        <begin position="417"/>
        <end position="438"/>
    </location>
</feature>
<dbReference type="PROSITE" id="PS50850">
    <property type="entry name" value="MFS"/>
    <property type="match status" value="1"/>
</dbReference>
<dbReference type="EMBL" id="BMER01000002">
    <property type="protein sequence ID" value="GGG89575.1"/>
    <property type="molecule type" value="Genomic_DNA"/>
</dbReference>
<accession>A0A917HTN8</accession>
<evidence type="ECO:0000259" key="11">
    <source>
        <dbReference type="PROSITE" id="PS50850"/>
    </source>
</evidence>
<dbReference type="NCBIfam" id="TIGR00879">
    <property type="entry name" value="SP"/>
    <property type="match status" value="1"/>
</dbReference>
<dbReference type="RefSeq" id="WP_188506356.1">
    <property type="nucleotide sequence ID" value="NZ_BMER01000002.1"/>
</dbReference>
<dbReference type="PRINTS" id="PR00171">
    <property type="entry name" value="SUGRTRNSPORT"/>
</dbReference>
<comment type="similarity">
    <text evidence="2 9">Belongs to the major facilitator superfamily. Sugar transporter (TC 2.A.1.1) family.</text>
</comment>
<dbReference type="Pfam" id="PF00083">
    <property type="entry name" value="Sugar_tr"/>
    <property type="match status" value="1"/>
</dbReference>
<dbReference type="InterPro" id="IPR050814">
    <property type="entry name" value="Myo-inositol_Transporter"/>
</dbReference>
<feature type="transmembrane region" description="Helical" evidence="10">
    <location>
        <begin position="169"/>
        <end position="191"/>
    </location>
</feature>
<evidence type="ECO:0000256" key="8">
    <source>
        <dbReference type="ARBA" id="ARBA00023136"/>
    </source>
</evidence>
<protein>
    <submittedName>
        <fullName evidence="12">D-xylose-proton symporter</fullName>
    </submittedName>
</protein>
<sequence length="459" mass="50767">MVQTGSDRENKWYVYLIVLVASIGGFMFGFDLVIIAGALPFLDVDFQLTPALKGFAVSSAILGSVTGPLIGMWFTERLGRKKTMMLAAFFFMISTAGSAFAFGIWDFAVWRFLGGIGIGLAMISSPIYIAELSPPHLRGVLVNVNQLSNVIGINLAVIVGYLFSFDGWGWRWMFGSQVVPVVILMIGLYLVPESPRWLAARGRLDEALDVLTKINGASRGKLELQEISDELGRSNESKVAFGELWKPGIRQAVMIGIVIMVFSQINGVNMILLYAPTIMTEVGISFGSNAILSAIPVYLLILVTTLLAFPLINRFSRRGLLLAGVAFMVLGHLVMAINLFMAWPPLFSLIPMLISAGAFTVGLAPLSWIIVSEIFPNRVRGKALAVVCFFLYAASFVTAQFFPMMTDWFTKQFDTAAGVYLFFALVCAAGFWFCWRFVPETKGLSLEKISQFWEIRRRR</sequence>
<evidence type="ECO:0000256" key="1">
    <source>
        <dbReference type="ARBA" id="ARBA00004651"/>
    </source>
</evidence>
<feature type="transmembrane region" description="Helical" evidence="10">
    <location>
        <begin position="142"/>
        <end position="163"/>
    </location>
</feature>
<feature type="transmembrane region" description="Helical" evidence="10">
    <location>
        <begin position="12"/>
        <end position="42"/>
    </location>
</feature>
<reference evidence="12" key="2">
    <citation type="submission" date="2020-09" db="EMBL/GenBank/DDBJ databases">
        <authorList>
            <person name="Sun Q."/>
            <person name="Zhou Y."/>
        </authorList>
    </citation>
    <scope>NUCLEOTIDE SEQUENCE</scope>
    <source>
        <strain evidence="12">CGMCC 1.12195</strain>
    </source>
</reference>
<comment type="caution">
    <text evidence="12">The sequence shown here is derived from an EMBL/GenBank/DDBJ whole genome shotgun (WGS) entry which is preliminary data.</text>
</comment>
<gene>
    <name evidence="12" type="primary">xylE</name>
    <name evidence="12" type="ORF">GCM10007415_24710</name>
</gene>
<evidence type="ECO:0000256" key="5">
    <source>
        <dbReference type="ARBA" id="ARBA00022597"/>
    </source>
</evidence>
<feature type="transmembrane region" description="Helical" evidence="10">
    <location>
        <begin position="290"/>
        <end position="312"/>
    </location>
</feature>
<evidence type="ECO:0000256" key="2">
    <source>
        <dbReference type="ARBA" id="ARBA00010992"/>
    </source>
</evidence>
<keyword evidence="13" id="KW-1185">Reference proteome</keyword>
<dbReference type="AlphaFoldDB" id="A0A917HTN8"/>
<dbReference type="PANTHER" id="PTHR48020:SF12">
    <property type="entry name" value="PROTON MYO-INOSITOL COTRANSPORTER"/>
    <property type="match status" value="1"/>
</dbReference>
<evidence type="ECO:0000256" key="4">
    <source>
        <dbReference type="ARBA" id="ARBA00022475"/>
    </source>
</evidence>
<feature type="transmembrane region" description="Helical" evidence="10">
    <location>
        <begin position="349"/>
        <end position="371"/>
    </location>
</feature>
<dbReference type="GO" id="GO:0022857">
    <property type="term" value="F:transmembrane transporter activity"/>
    <property type="evidence" value="ECO:0007669"/>
    <property type="project" value="InterPro"/>
</dbReference>
<dbReference type="PROSITE" id="PS00217">
    <property type="entry name" value="SUGAR_TRANSPORT_2"/>
    <property type="match status" value="1"/>
</dbReference>
<dbReference type="GO" id="GO:0005886">
    <property type="term" value="C:plasma membrane"/>
    <property type="evidence" value="ECO:0007669"/>
    <property type="project" value="UniProtKB-SubCell"/>
</dbReference>
<evidence type="ECO:0000256" key="10">
    <source>
        <dbReference type="SAM" id="Phobius"/>
    </source>
</evidence>
<keyword evidence="4" id="KW-1003">Cell membrane</keyword>
<dbReference type="InterPro" id="IPR036259">
    <property type="entry name" value="MFS_trans_sf"/>
</dbReference>
<keyword evidence="7 10" id="KW-1133">Transmembrane helix</keyword>
<evidence type="ECO:0000256" key="6">
    <source>
        <dbReference type="ARBA" id="ARBA00022692"/>
    </source>
</evidence>
<evidence type="ECO:0000256" key="7">
    <source>
        <dbReference type="ARBA" id="ARBA00022989"/>
    </source>
</evidence>
<feature type="transmembrane region" description="Helical" evidence="10">
    <location>
        <begin position="111"/>
        <end position="130"/>
    </location>
</feature>
<name>A0A917HTN8_9SPHI</name>
<evidence type="ECO:0000256" key="9">
    <source>
        <dbReference type="RuleBase" id="RU003346"/>
    </source>
</evidence>
<dbReference type="InterPro" id="IPR003663">
    <property type="entry name" value="Sugar/inositol_transpt"/>
</dbReference>
<feature type="transmembrane region" description="Helical" evidence="10">
    <location>
        <begin position="54"/>
        <end position="74"/>
    </location>
</feature>
<organism evidence="12 13">
    <name type="scientific">Parapedobacter pyrenivorans</name>
    <dbReference type="NCBI Taxonomy" id="1305674"/>
    <lineage>
        <taxon>Bacteria</taxon>
        <taxon>Pseudomonadati</taxon>
        <taxon>Bacteroidota</taxon>
        <taxon>Sphingobacteriia</taxon>
        <taxon>Sphingobacteriales</taxon>
        <taxon>Sphingobacteriaceae</taxon>
        <taxon>Parapedobacter</taxon>
    </lineage>
</organism>
<feature type="transmembrane region" description="Helical" evidence="10">
    <location>
        <begin position="86"/>
        <end position="105"/>
    </location>
</feature>
<dbReference type="SUPFAM" id="SSF103473">
    <property type="entry name" value="MFS general substrate transporter"/>
    <property type="match status" value="1"/>
</dbReference>
<keyword evidence="3 9" id="KW-0813">Transport</keyword>
<proteinExistence type="inferred from homology"/>
<feature type="transmembrane region" description="Helical" evidence="10">
    <location>
        <begin position="319"/>
        <end position="343"/>
    </location>
</feature>
<dbReference type="InterPro" id="IPR020846">
    <property type="entry name" value="MFS_dom"/>
</dbReference>
<dbReference type="Gene3D" id="1.20.1250.20">
    <property type="entry name" value="MFS general substrate transporter like domains"/>
    <property type="match status" value="2"/>
</dbReference>
<dbReference type="InterPro" id="IPR005829">
    <property type="entry name" value="Sugar_transporter_CS"/>
</dbReference>